<dbReference type="KEGG" id="ibu:IB211_00734"/>
<sequence length="400" mass="46007">MTSKNSFGELLLPFSSRDLRIEDAFDEDGEQYTRRYFSSTVSRLKLILDSYGFTIEVAKQNFATLKTEKLDFIQYCLESDGETFGLSQEDVATNFTFENWYQAALRYAEVLANGQYELDQFRTENLSIAEKILLDSLPYGEGYWGFTDVEFNVWSVFRTLLDAFPSEMDVILDYTDLYESGWCDEYPTEEDYDVPKTIILTEGKFDAEVISKSIELLYPFMSKFYSFMNFSEYKVQGSTNFLTHYLKAFIAAGIQNRVIALYDNDSAGLAELMDLEKLHFPDNFRILHLPNIALANNYPTLGPNGEYCLNINGQACSIELYLGADVLSNDGKLIPVHWKGYNDKTKTYQGEVMQKGLIQSKFFNKCKTPENGNQILEYDDNWTEMRLLLNCLFNAFAPSN</sequence>
<reference evidence="3" key="2">
    <citation type="submission" date="2015-04" db="EMBL/GenBank/DDBJ databases">
        <title>A butyrogenic pathway from the amino acid lysine in a human gut commensal.</title>
        <authorList>
            <person name="de Vos W.M."/>
            <person name="Bui N.T.P."/>
            <person name="Plugge C.M."/>
            <person name="Ritari J."/>
        </authorList>
    </citation>
    <scope>NUCLEOTIDE SEQUENCE [LARGE SCALE GENOMIC DNA]</scope>
    <source>
        <strain evidence="3">AF211</strain>
    </source>
</reference>
<feature type="domain" description="HEPN/Toprim N-terminal" evidence="1">
    <location>
        <begin position="10"/>
        <end position="185"/>
    </location>
</feature>
<organism evidence="2 3">
    <name type="scientific">Intestinimonas butyriciproducens</name>
    <dbReference type="NCBI Taxonomy" id="1297617"/>
    <lineage>
        <taxon>Bacteria</taxon>
        <taxon>Bacillati</taxon>
        <taxon>Bacillota</taxon>
        <taxon>Clostridia</taxon>
        <taxon>Eubacteriales</taxon>
        <taxon>Intestinimonas</taxon>
    </lineage>
</organism>
<dbReference type="AlphaFoldDB" id="A0A0S2W1E3"/>
<accession>A0A0S2W1E3</accession>
<protein>
    <recommendedName>
        <fullName evidence="1">HEPN/Toprim N-terminal domain-containing protein</fullName>
    </recommendedName>
</protein>
<dbReference type="Pfam" id="PF18871">
    <property type="entry name" value="HEPN_Toprim_N"/>
    <property type="match status" value="1"/>
</dbReference>
<evidence type="ECO:0000313" key="3">
    <source>
        <dbReference type="Proteomes" id="UP000064844"/>
    </source>
</evidence>
<reference evidence="2 3" key="1">
    <citation type="journal article" date="2015" name="Nat. Commun.">
        <title>Production of butyrate from lysine and the Amadori product fructoselysine by a human gut commensal.</title>
        <authorList>
            <person name="Bui T.P."/>
            <person name="Ritari J."/>
            <person name="Boeren S."/>
            <person name="de Waard P."/>
            <person name="Plugge C.M."/>
            <person name="de Vos W.M."/>
        </authorList>
    </citation>
    <scope>NUCLEOTIDE SEQUENCE [LARGE SCALE GENOMIC DNA]</scope>
    <source>
        <strain evidence="2 3">AF211</strain>
    </source>
</reference>
<dbReference type="Proteomes" id="UP000064844">
    <property type="component" value="Chromosome"/>
</dbReference>
<dbReference type="CDD" id="cd00188">
    <property type="entry name" value="TOPRIM"/>
    <property type="match status" value="1"/>
</dbReference>
<evidence type="ECO:0000259" key="1">
    <source>
        <dbReference type="Pfam" id="PF18871"/>
    </source>
</evidence>
<proteinExistence type="predicted"/>
<keyword evidence="3" id="KW-1185">Reference proteome</keyword>
<evidence type="ECO:0000313" key="2">
    <source>
        <dbReference type="EMBL" id="ALP93129.1"/>
    </source>
</evidence>
<dbReference type="InterPro" id="IPR041487">
    <property type="entry name" value="HEPN/Toprim-NTD1"/>
</dbReference>
<dbReference type="STRING" id="1297617.IB211_00734"/>
<name>A0A0S2W1E3_9FIRM</name>
<dbReference type="EMBL" id="CP011307">
    <property type="protein sequence ID" value="ALP93129.1"/>
    <property type="molecule type" value="Genomic_DNA"/>
</dbReference>
<gene>
    <name evidence="2" type="ORF">IB211_00734</name>
</gene>